<dbReference type="AlphaFoldDB" id="A0A814VGK4"/>
<dbReference type="PANTHER" id="PTHR21301">
    <property type="entry name" value="REVERSE TRANSCRIPTASE"/>
    <property type="match status" value="1"/>
</dbReference>
<comment type="caution">
    <text evidence="1">The sequence shown here is derived from an EMBL/GenBank/DDBJ whole genome shotgun (WGS) entry which is preliminary data.</text>
</comment>
<dbReference type="OrthoDB" id="10034624at2759"/>
<keyword evidence="3" id="KW-1185">Reference proteome</keyword>
<name>A0A814VGK4_9BILA</name>
<dbReference type="EMBL" id="CAJNOQ010008051">
    <property type="protein sequence ID" value="CAF1186781.1"/>
    <property type="molecule type" value="Genomic_DNA"/>
</dbReference>
<dbReference type="EMBL" id="CAJOBC010008052">
    <property type="protein sequence ID" value="CAF3951030.1"/>
    <property type="molecule type" value="Genomic_DNA"/>
</dbReference>
<sequence>MMPQKGAVTSLAFSASKQLYKIKTHHSAISIDTFARLTRHVLETSYFALDGKYYKQIKGGAMGSAVTQVLADIYMYEWEKDFLAIQTTEKQLYLRFRDDVFLTTELSHDQIEQRLLFYNDKDTNIKLTYEIGNTANYLDVTILKRTPRPRTTICSTI</sequence>
<gene>
    <name evidence="1" type="ORF">GPM918_LOCUS22990</name>
    <name evidence="2" type="ORF">SRO942_LOCUS22989</name>
</gene>
<protein>
    <recommendedName>
        <fullName evidence="4">Reverse transcriptase domain-containing protein</fullName>
    </recommendedName>
</protein>
<reference evidence="1" key="1">
    <citation type="submission" date="2021-02" db="EMBL/GenBank/DDBJ databases">
        <authorList>
            <person name="Nowell W R."/>
        </authorList>
    </citation>
    <scope>NUCLEOTIDE SEQUENCE</scope>
</reference>
<accession>A0A814VGK4</accession>
<evidence type="ECO:0000313" key="3">
    <source>
        <dbReference type="Proteomes" id="UP000663829"/>
    </source>
</evidence>
<dbReference type="Proteomes" id="UP000663829">
    <property type="component" value="Unassembled WGS sequence"/>
</dbReference>
<evidence type="ECO:0008006" key="4">
    <source>
        <dbReference type="Google" id="ProtNLM"/>
    </source>
</evidence>
<evidence type="ECO:0000313" key="1">
    <source>
        <dbReference type="EMBL" id="CAF1186781.1"/>
    </source>
</evidence>
<organism evidence="1 3">
    <name type="scientific">Didymodactylos carnosus</name>
    <dbReference type="NCBI Taxonomy" id="1234261"/>
    <lineage>
        <taxon>Eukaryota</taxon>
        <taxon>Metazoa</taxon>
        <taxon>Spiralia</taxon>
        <taxon>Gnathifera</taxon>
        <taxon>Rotifera</taxon>
        <taxon>Eurotatoria</taxon>
        <taxon>Bdelloidea</taxon>
        <taxon>Philodinida</taxon>
        <taxon>Philodinidae</taxon>
        <taxon>Didymodactylos</taxon>
    </lineage>
</organism>
<dbReference type="PANTHER" id="PTHR21301:SF10">
    <property type="entry name" value="REVERSE TRANSCRIPTASE DOMAIN-CONTAINING PROTEIN"/>
    <property type="match status" value="1"/>
</dbReference>
<proteinExistence type="predicted"/>
<evidence type="ECO:0000313" key="2">
    <source>
        <dbReference type="EMBL" id="CAF3951030.1"/>
    </source>
</evidence>
<dbReference type="Proteomes" id="UP000681722">
    <property type="component" value="Unassembled WGS sequence"/>
</dbReference>